<keyword evidence="4" id="KW-1185">Reference proteome</keyword>
<feature type="chain" id="PRO_5046794599" evidence="2">
    <location>
        <begin position="24"/>
        <end position="617"/>
    </location>
</feature>
<dbReference type="PROSITE" id="PS51318">
    <property type="entry name" value="TAT"/>
    <property type="match status" value="1"/>
</dbReference>
<proteinExistence type="predicted"/>
<dbReference type="Pfam" id="PF05960">
    <property type="entry name" value="DUF885"/>
    <property type="match status" value="1"/>
</dbReference>
<comment type="caution">
    <text evidence="3">The sequence shown here is derived from an EMBL/GenBank/DDBJ whole genome shotgun (WGS) entry which is preliminary data.</text>
</comment>
<dbReference type="RefSeq" id="WP_377367643.1">
    <property type="nucleotide sequence ID" value="NZ_JAOTJD010000004.1"/>
</dbReference>
<protein>
    <submittedName>
        <fullName evidence="3">DUF885 family protein</fullName>
    </submittedName>
</protein>
<accession>A0ABW6CMI6</accession>
<dbReference type="PROSITE" id="PS51257">
    <property type="entry name" value="PROKAR_LIPOPROTEIN"/>
    <property type="match status" value="1"/>
</dbReference>
<dbReference type="PANTHER" id="PTHR33361">
    <property type="entry name" value="GLR0591 PROTEIN"/>
    <property type="match status" value="1"/>
</dbReference>
<organism evidence="3 4">
    <name type="scientific">Phenylobacterium ferrooxidans</name>
    <dbReference type="NCBI Taxonomy" id="2982689"/>
    <lineage>
        <taxon>Bacteria</taxon>
        <taxon>Pseudomonadati</taxon>
        <taxon>Pseudomonadota</taxon>
        <taxon>Alphaproteobacteria</taxon>
        <taxon>Caulobacterales</taxon>
        <taxon>Caulobacteraceae</taxon>
        <taxon>Phenylobacterium</taxon>
    </lineage>
</organism>
<keyword evidence="2" id="KW-0732">Signal</keyword>
<evidence type="ECO:0000313" key="4">
    <source>
        <dbReference type="Proteomes" id="UP001598130"/>
    </source>
</evidence>
<dbReference type="Proteomes" id="UP001598130">
    <property type="component" value="Unassembled WGS sequence"/>
</dbReference>
<feature type="compositionally biased region" description="Pro residues" evidence="1">
    <location>
        <begin position="26"/>
        <end position="40"/>
    </location>
</feature>
<feature type="signal peptide" evidence="2">
    <location>
        <begin position="1"/>
        <end position="23"/>
    </location>
</feature>
<name>A0ABW6CMI6_9CAUL</name>
<reference evidence="3 4" key="1">
    <citation type="submission" date="2022-09" db="EMBL/GenBank/DDBJ databases">
        <title>New species of Phenylobacterium.</title>
        <authorList>
            <person name="Mieszkin S."/>
        </authorList>
    </citation>
    <scope>NUCLEOTIDE SEQUENCE [LARGE SCALE GENOMIC DNA]</scope>
    <source>
        <strain evidence="3 4">HK31-G</strain>
    </source>
</reference>
<evidence type="ECO:0000313" key="3">
    <source>
        <dbReference type="EMBL" id="MFD3263030.1"/>
    </source>
</evidence>
<evidence type="ECO:0000256" key="2">
    <source>
        <dbReference type="SAM" id="SignalP"/>
    </source>
</evidence>
<sequence length="617" mass="67366">MHSRRQLLLTAGAALALAGCATATPAPLPPAPPPPAPPTGPSANEKLAKLLDAFFEEALDDSPELVTQLGLDKGARADAKRRLSDASVADLERDRARTADQLARMKAIDRAQLTGMSAINYDAVIFGIANTDEANRRFKYGSEGAGFPYVLSQLSGSYRSTPDFLGNQHVIETKDDADAYLSRLEAYAVQMDQETERARRDVGLGMIPPDFAIDGALAQMNNLRTTPDRSPLASQLVAKVKDKQIAGDYGAFASKIYLEKVRPALERQIAFMTEIRPRAVYDAGIGGRPDGEAYYALALRNSTTTTLSAAEIHQIGLEQARELSERADTILKAQGYSKGSVGARIQALYKDKKYHYANTDPAKEKLIADLNLQVQAMAKRLPEYFGALPKAPLDIKRVPKFIEAGAPGGYYNQATLDGSRPGIYWINLRDTAEYPTWSLPTLTYHEGLPGHHLQLTLQQEADLPMLRRASFLSAYGEGWALYAEKLAQEMGVYADDPIAEIGYLQSSLFRSGRLVVDTGMHAMGWSREKAIATMTSIDGSPTSAAATEIERYSVWPGQACSYMVGKLTWLRLRDKARAALGPRFDIRKFHDAGLLSGAMPLTVLEAVIDTYIATNKA</sequence>
<feature type="region of interest" description="Disordered" evidence="1">
    <location>
        <begin position="25"/>
        <end position="44"/>
    </location>
</feature>
<gene>
    <name evidence="3" type="ORF">OCL97_03510</name>
</gene>
<dbReference type="PANTHER" id="PTHR33361:SF2">
    <property type="entry name" value="DUF885 DOMAIN-CONTAINING PROTEIN"/>
    <property type="match status" value="1"/>
</dbReference>
<dbReference type="InterPro" id="IPR010281">
    <property type="entry name" value="DUF885"/>
</dbReference>
<dbReference type="EMBL" id="JAOTJD010000004">
    <property type="protein sequence ID" value="MFD3263030.1"/>
    <property type="molecule type" value="Genomic_DNA"/>
</dbReference>
<evidence type="ECO:0000256" key="1">
    <source>
        <dbReference type="SAM" id="MobiDB-lite"/>
    </source>
</evidence>
<dbReference type="InterPro" id="IPR006311">
    <property type="entry name" value="TAT_signal"/>
</dbReference>